<protein>
    <submittedName>
        <fullName evidence="2">Uncharacterized protein</fullName>
    </submittedName>
</protein>
<reference evidence="2 3" key="1">
    <citation type="submission" date="2019-05" db="EMBL/GenBank/DDBJ databases">
        <title>Another draft genome of Portunus trituberculatus and its Hox gene families provides insights of decapod evolution.</title>
        <authorList>
            <person name="Jeong J.-H."/>
            <person name="Song I."/>
            <person name="Kim S."/>
            <person name="Choi T."/>
            <person name="Kim D."/>
            <person name="Ryu S."/>
            <person name="Kim W."/>
        </authorList>
    </citation>
    <scope>NUCLEOTIDE SEQUENCE [LARGE SCALE GENOMIC DNA]</scope>
    <source>
        <tissue evidence="2">Muscle</tissue>
    </source>
</reference>
<evidence type="ECO:0000256" key="1">
    <source>
        <dbReference type="SAM" id="MobiDB-lite"/>
    </source>
</evidence>
<sequence length="119" mass="12740">MAQFPLEVRGRQHSSSSSLARLSPPQHGHLPHPSPLPPKSRRMIPCFSTSTRIFGILGYPNCFCVCGEVGARHDPQLRSGVQASSWGLSMSSGGRATQTISYQFIVSTLSVASTGAVSR</sequence>
<feature type="region of interest" description="Disordered" evidence="1">
    <location>
        <begin position="1"/>
        <end position="41"/>
    </location>
</feature>
<gene>
    <name evidence="2" type="ORF">E2C01_027950</name>
</gene>
<keyword evidence="3" id="KW-1185">Reference proteome</keyword>
<dbReference type="Proteomes" id="UP000324222">
    <property type="component" value="Unassembled WGS sequence"/>
</dbReference>
<feature type="compositionally biased region" description="Low complexity" evidence="1">
    <location>
        <begin position="14"/>
        <end position="28"/>
    </location>
</feature>
<comment type="caution">
    <text evidence="2">The sequence shown here is derived from an EMBL/GenBank/DDBJ whole genome shotgun (WGS) entry which is preliminary data.</text>
</comment>
<dbReference type="EMBL" id="VSRR010003080">
    <property type="protein sequence ID" value="MPC34557.1"/>
    <property type="molecule type" value="Genomic_DNA"/>
</dbReference>
<evidence type="ECO:0000313" key="3">
    <source>
        <dbReference type="Proteomes" id="UP000324222"/>
    </source>
</evidence>
<organism evidence="2 3">
    <name type="scientific">Portunus trituberculatus</name>
    <name type="common">Swimming crab</name>
    <name type="synonym">Neptunus trituberculatus</name>
    <dbReference type="NCBI Taxonomy" id="210409"/>
    <lineage>
        <taxon>Eukaryota</taxon>
        <taxon>Metazoa</taxon>
        <taxon>Ecdysozoa</taxon>
        <taxon>Arthropoda</taxon>
        <taxon>Crustacea</taxon>
        <taxon>Multicrustacea</taxon>
        <taxon>Malacostraca</taxon>
        <taxon>Eumalacostraca</taxon>
        <taxon>Eucarida</taxon>
        <taxon>Decapoda</taxon>
        <taxon>Pleocyemata</taxon>
        <taxon>Brachyura</taxon>
        <taxon>Eubrachyura</taxon>
        <taxon>Portunoidea</taxon>
        <taxon>Portunidae</taxon>
        <taxon>Portuninae</taxon>
        <taxon>Portunus</taxon>
    </lineage>
</organism>
<name>A0A5B7EMQ7_PORTR</name>
<proteinExistence type="predicted"/>
<evidence type="ECO:0000313" key="2">
    <source>
        <dbReference type="EMBL" id="MPC34557.1"/>
    </source>
</evidence>
<accession>A0A5B7EMQ7</accession>
<dbReference type="AlphaFoldDB" id="A0A5B7EMQ7"/>